<dbReference type="PANTHER" id="PTHR23155">
    <property type="entry name" value="DISEASE RESISTANCE PROTEIN RP"/>
    <property type="match status" value="1"/>
</dbReference>
<keyword evidence="8" id="KW-0547">Nucleotide-binding</keyword>
<accession>A0AAW2MXY3</accession>
<evidence type="ECO:0000259" key="11">
    <source>
        <dbReference type="Pfam" id="PF00931"/>
    </source>
</evidence>
<dbReference type="InterPro" id="IPR042197">
    <property type="entry name" value="Apaf_helical"/>
</dbReference>
<dbReference type="PANTHER" id="PTHR23155:SF1152">
    <property type="entry name" value="AAA+ ATPASE DOMAIN-CONTAINING PROTEIN"/>
    <property type="match status" value="1"/>
</dbReference>
<feature type="domain" description="NB-ARC" evidence="11">
    <location>
        <begin position="339"/>
        <end position="430"/>
    </location>
</feature>
<keyword evidence="6" id="KW-0381">Hypersensitive response</keyword>
<comment type="similarity">
    <text evidence="3">Belongs to the disease resistance NB-LRR family.</text>
</comment>
<dbReference type="Gene3D" id="3.40.50.300">
    <property type="entry name" value="P-loop containing nucleotide triphosphate hydrolases"/>
    <property type="match status" value="1"/>
</dbReference>
<dbReference type="Pfam" id="PF00931">
    <property type="entry name" value="NB-ARC"/>
    <property type="match status" value="1"/>
</dbReference>
<dbReference type="InterPro" id="IPR032675">
    <property type="entry name" value="LRR_dom_sf"/>
</dbReference>
<comment type="function">
    <text evidence="1">Confers resistance to late blight (Phytophthora infestans) races carrying the avirulence gene Avr1. Resistance proteins guard the plant against pathogens that contain an appropriate avirulence protein via an indirect interaction with this avirulence protein. That triggers a defense system including the hypersensitive response, which restricts the pathogen growth.</text>
</comment>
<reference evidence="14" key="2">
    <citation type="journal article" date="2024" name="Plant">
        <title>Genomic evolution and insights into agronomic trait innovations of Sesamum species.</title>
        <authorList>
            <person name="Miao H."/>
            <person name="Wang L."/>
            <person name="Qu L."/>
            <person name="Liu H."/>
            <person name="Sun Y."/>
            <person name="Le M."/>
            <person name="Wang Q."/>
            <person name="Wei S."/>
            <person name="Zheng Y."/>
            <person name="Lin W."/>
            <person name="Duan Y."/>
            <person name="Cao H."/>
            <person name="Xiong S."/>
            <person name="Wang X."/>
            <person name="Wei L."/>
            <person name="Li C."/>
            <person name="Ma Q."/>
            <person name="Ju M."/>
            <person name="Zhao R."/>
            <person name="Li G."/>
            <person name="Mu C."/>
            <person name="Tian Q."/>
            <person name="Mei H."/>
            <person name="Zhang T."/>
            <person name="Gao T."/>
            <person name="Zhang H."/>
        </authorList>
    </citation>
    <scope>NUCLEOTIDE SEQUENCE</scope>
    <source>
        <strain evidence="14">G02</strain>
    </source>
</reference>
<dbReference type="AlphaFoldDB" id="A0AAW2MXY3"/>
<dbReference type="GO" id="GO:0005737">
    <property type="term" value="C:cytoplasm"/>
    <property type="evidence" value="ECO:0007669"/>
    <property type="project" value="UniProtKB-SubCell"/>
</dbReference>
<evidence type="ECO:0000256" key="1">
    <source>
        <dbReference type="ARBA" id="ARBA00002074"/>
    </source>
</evidence>
<evidence type="ECO:0000256" key="3">
    <source>
        <dbReference type="ARBA" id="ARBA00008894"/>
    </source>
</evidence>
<sequence length="996" mass="114562">MALAYAALNSLKLTINGLRRSTRIPYIQDSGIFTTMQLEIYSLKKLLGIFPPDEEDEYEEEECKSLKDVTREIIERTCRLEDLLEESKYHIGRDKFHARVIDSATEMVKKMKEQLSNEALWPEQLLKTLPNSGDTSQLQLASIVWMLGFEIIEHAYQTVVELAGWVGVADTYKKQWGEVVERETRLLALRLDDVLGSYVSNHFLSESQILDVDLAMTVRQEIIFFIETSYMMVEHFRSLRQQPEEDDEEDYPALVFSRTDYFEGKKSKMFGLDDELIQLKDWLLKDTPELLVVPIVGMAGIGKTTLAKEIYEHPDIVSRFECRVFVSVGPNYFKDQKTLQDIQAQMDHEIDGRRCLIVLDDVWSDDIWFDLTSFSGNELHNGSRIIMTTRLEEVAESDKRKRMRLGRFVLKKRFLNQQESWLLFCDKMFGGDHSSCPPELQESAREIVNKCEGLPLTIIAVANHLCQAERMPEYWEQVAKKVHTDIISADKATSQVLYRSYKHLQIYLKPCFLYMGVFPHDSDITASKLIKLWCAEGLLEPGVGKSSLEEYKAMEYLQELVSANVVKVRQRSSSGGIKTCNIYPVFWHICMREAAEHKFFHVIDSNGNHGIESQHRHCIHNNGLFGIKDVRKSMTSIPNTRSILCTGPHHQYPVPICLDFSLLRVLDALTIRFYCFPSEVVKLVQLRYLAFTYNGKLPASISKLWNLEYLIVRQYLNILSSGAHRPYLPKEIWDMRGLRHLQVMGSDLPDPSYDGALLPNLSTLLGVSARSCTKEILGRIPRLKKLGIQIELALNVDKPLCCFDHLVSLHRLESLKCVIVNPNSKLQVVIPAPPASIFPLSLRKLTLSGLGFPWEYMSTIVELSYLEVLKLQCYAFRGAVWKAEDEHCFRKLKFLLIEDTDMEVWDASDVDFPSLEHLIIRHCYKLKEIPEKFGDIGPLQTIELVDCSPSLMASANIIQDRLMYLKKGFQVCIESSVDDRKLKPRETPWLQIRQVN</sequence>
<gene>
    <name evidence="14" type="ORF">Sradi_4791200</name>
</gene>
<keyword evidence="5" id="KW-0433">Leucine-rich repeat</keyword>
<dbReference type="EMBL" id="JACGWJ010000021">
    <property type="protein sequence ID" value="KAL0335793.1"/>
    <property type="molecule type" value="Genomic_DNA"/>
</dbReference>
<dbReference type="InterPro" id="IPR055414">
    <property type="entry name" value="LRR_R13L4/SHOC2-like"/>
</dbReference>
<dbReference type="InterPro" id="IPR027417">
    <property type="entry name" value="P-loop_NTPase"/>
</dbReference>
<keyword evidence="4" id="KW-0963">Cytoplasm</keyword>
<dbReference type="Pfam" id="PF23559">
    <property type="entry name" value="WHD_DRP"/>
    <property type="match status" value="1"/>
</dbReference>
<keyword evidence="7" id="KW-0677">Repeat</keyword>
<evidence type="ECO:0000313" key="14">
    <source>
        <dbReference type="EMBL" id="KAL0335793.1"/>
    </source>
</evidence>
<evidence type="ECO:0000259" key="12">
    <source>
        <dbReference type="Pfam" id="PF23559"/>
    </source>
</evidence>
<evidence type="ECO:0000256" key="8">
    <source>
        <dbReference type="ARBA" id="ARBA00022741"/>
    </source>
</evidence>
<name>A0AAW2MXY3_SESRA</name>
<evidence type="ECO:0000256" key="6">
    <source>
        <dbReference type="ARBA" id="ARBA00022667"/>
    </source>
</evidence>
<comment type="caution">
    <text evidence="14">The sequence shown here is derived from an EMBL/GenBank/DDBJ whole genome shotgun (WGS) entry which is preliminary data.</text>
</comment>
<dbReference type="InterPro" id="IPR044974">
    <property type="entry name" value="Disease_R_plants"/>
</dbReference>
<dbReference type="InterPro" id="IPR036388">
    <property type="entry name" value="WH-like_DNA-bd_sf"/>
</dbReference>
<proteinExistence type="inferred from homology"/>
<evidence type="ECO:0000256" key="7">
    <source>
        <dbReference type="ARBA" id="ARBA00022737"/>
    </source>
</evidence>
<dbReference type="Pfam" id="PF23598">
    <property type="entry name" value="LRR_14"/>
    <property type="match status" value="1"/>
</dbReference>
<reference evidence="14" key="1">
    <citation type="submission" date="2020-06" db="EMBL/GenBank/DDBJ databases">
        <authorList>
            <person name="Li T."/>
            <person name="Hu X."/>
            <person name="Zhang T."/>
            <person name="Song X."/>
            <person name="Zhang H."/>
            <person name="Dai N."/>
            <person name="Sheng W."/>
            <person name="Hou X."/>
            <person name="Wei L."/>
        </authorList>
    </citation>
    <scope>NUCLEOTIDE SEQUENCE</scope>
    <source>
        <strain evidence="14">G02</strain>
        <tissue evidence="14">Leaf</tissue>
    </source>
</reference>
<dbReference type="PRINTS" id="PR00364">
    <property type="entry name" value="DISEASERSIST"/>
</dbReference>
<feature type="domain" description="Disease resistance protein winged helix" evidence="12">
    <location>
        <begin position="517"/>
        <end position="582"/>
    </location>
</feature>
<dbReference type="InterPro" id="IPR002182">
    <property type="entry name" value="NB-ARC"/>
</dbReference>
<evidence type="ECO:0000256" key="5">
    <source>
        <dbReference type="ARBA" id="ARBA00022614"/>
    </source>
</evidence>
<dbReference type="GO" id="GO:0043531">
    <property type="term" value="F:ADP binding"/>
    <property type="evidence" value="ECO:0007669"/>
    <property type="project" value="InterPro"/>
</dbReference>
<feature type="domain" description="Disease resistance R13L4/SHOC-2-like LRR" evidence="13">
    <location>
        <begin position="641"/>
        <end position="868"/>
    </location>
</feature>
<dbReference type="Gene3D" id="3.80.10.10">
    <property type="entry name" value="Ribonuclease Inhibitor"/>
    <property type="match status" value="1"/>
</dbReference>
<evidence type="ECO:0000256" key="9">
    <source>
        <dbReference type="ARBA" id="ARBA00022821"/>
    </source>
</evidence>
<dbReference type="SUPFAM" id="SSF52058">
    <property type="entry name" value="L domain-like"/>
    <property type="match status" value="1"/>
</dbReference>
<comment type="subcellular location">
    <subcellularLocation>
        <location evidence="2">Cytoplasm</location>
    </subcellularLocation>
</comment>
<evidence type="ECO:0000256" key="2">
    <source>
        <dbReference type="ARBA" id="ARBA00004496"/>
    </source>
</evidence>
<evidence type="ECO:0000256" key="10">
    <source>
        <dbReference type="ARBA" id="ARBA00022840"/>
    </source>
</evidence>
<evidence type="ECO:0000256" key="4">
    <source>
        <dbReference type="ARBA" id="ARBA00022490"/>
    </source>
</evidence>
<dbReference type="Gene3D" id="1.10.10.10">
    <property type="entry name" value="Winged helix-like DNA-binding domain superfamily/Winged helix DNA-binding domain"/>
    <property type="match status" value="1"/>
</dbReference>
<organism evidence="14">
    <name type="scientific">Sesamum radiatum</name>
    <name type="common">Black benniseed</name>
    <dbReference type="NCBI Taxonomy" id="300843"/>
    <lineage>
        <taxon>Eukaryota</taxon>
        <taxon>Viridiplantae</taxon>
        <taxon>Streptophyta</taxon>
        <taxon>Embryophyta</taxon>
        <taxon>Tracheophyta</taxon>
        <taxon>Spermatophyta</taxon>
        <taxon>Magnoliopsida</taxon>
        <taxon>eudicotyledons</taxon>
        <taxon>Gunneridae</taxon>
        <taxon>Pentapetalae</taxon>
        <taxon>asterids</taxon>
        <taxon>lamiids</taxon>
        <taxon>Lamiales</taxon>
        <taxon>Pedaliaceae</taxon>
        <taxon>Sesamum</taxon>
    </lineage>
</organism>
<protein>
    <submittedName>
        <fullName evidence="14">Disease resistance protein</fullName>
    </submittedName>
</protein>
<dbReference type="SUPFAM" id="SSF52540">
    <property type="entry name" value="P-loop containing nucleoside triphosphate hydrolases"/>
    <property type="match status" value="1"/>
</dbReference>
<keyword evidence="10" id="KW-0067">ATP-binding</keyword>
<dbReference type="Gene3D" id="1.10.8.430">
    <property type="entry name" value="Helical domain of apoptotic protease-activating factors"/>
    <property type="match status" value="1"/>
</dbReference>
<evidence type="ECO:0000259" key="13">
    <source>
        <dbReference type="Pfam" id="PF23598"/>
    </source>
</evidence>
<dbReference type="GO" id="GO:0009626">
    <property type="term" value="P:plant-type hypersensitive response"/>
    <property type="evidence" value="ECO:0007669"/>
    <property type="project" value="UniProtKB-KW"/>
</dbReference>
<dbReference type="InterPro" id="IPR058922">
    <property type="entry name" value="WHD_DRP"/>
</dbReference>
<keyword evidence="9" id="KW-0611">Plant defense</keyword>